<reference evidence="2" key="1">
    <citation type="submission" date="2023-08" db="EMBL/GenBank/DDBJ databases">
        <authorList>
            <person name="Audoor S."/>
            <person name="Bilcke G."/>
        </authorList>
    </citation>
    <scope>NUCLEOTIDE SEQUENCE</scope>
</reference>
<dbReference type="InterPro" id="IPR001406">
    <property type="entry name" value="PsdUridine_synth_TruA"/>
</dbReference>
<dbReference type="PANTHER" id="PTHR11142">
    <property type="entry name" value="PSEUDOURIDYLATE SYNTHASE"/>
    <property type="match status" value="1"/>
</dbReference>
<dbReference type="GO" id="GO:0009982">
    <property type="term" value="F:pseudouridine synthase activity"/>
    <property type="evidence" value="ECO:0007669"/>
    <property type="project" value="InterPro"/>
</dbReference>
<sequence>MMGTCNNRVLPKIFGILLIASFLVLHTSAFSYRSIQDRGDTLGSSSTVNDETRLPTTKHQCQFCDKTFGTRNALFRHLNTDQSCSSEFLSFSDTTVRKDHSLSHPSMTKVSLFLKISYTLQFQRTFTGAPSDSSSESIDSVFRWRAGCKNPSDAHEIGQKVQEAIKLGLFDLFGGPNLEAAYGNTPNRDHISGKDWIVGTTQTSVANHRPLVLAQENGISSAADYLLVNLQMPQGEMEGCNEVDKLLTVARNYLGDDFETSSGSVYNLKILNGMRLPAGFAFHAEKECTQRVYHYLLPLSWLPDGALLESWCRNYDDQAKPAPPSDALARLREALQLAESTSIPNRKVRRRQSRSANYDSDLIATPNPHKNKKIRKGSASFDRKERIPWHNFGHVELRGDASPNQEPIWNVLDKARIKGFLLPSGFEDADETLVVLEFRGDNFVPGQIQSIVGTSVAVVHGWLPSDIFSMALSKAFLLETPSSPNNRLYCAGARFHSHESKLAAVMQNDDEGQVQTFEALEYDNPETALQATQAQVLERSGCFKSSAMDNDKQWLEELKHSISPRIKEAMLRLKEQHVGGSGTSIAIADSLPTLEECVQEQCAIVGRTTHDMTAPVQAYQRTLFLLRELITTGSWPETSMARSNVICEGDTQPRNNAGSFTVFNTEVPHNPLLNSMETIHQAHGTIEQKDVSKQSLPLGNQKFPELVESVFELEQVLIESGMLHQKACLDGSPTAVELAKVCPSS</sequence>
<dbReference type="InterPro" id="IPR020095">
    <property type="entry name" value="PsdUridine_synth_TruA_C"/>
</dbReference>
<evidence type="ECO:0000256" key="1">
    <source>
        <dbReference type="SAM" id="MobiDB-lite"/>
    </source>
</evidence>
<dbReference type="GO" id="GO:0031119">
    <property type="term" value="P:tRNA pseudouridine synthesis"/>
    <property type="evidence" value="ECO:0007669"/>
    <property type="project" value="TreeGrafter"/>
</dbReference>
<proteinExistence type="predicted"/>
<dbReference type="GO" id="GO:0003723">
    <property type="term" value="F:RNA binding"/>
    <property type="evidence" value="ECO:0007669"/>
    <property type="project" value="InterPro"/>
</dbReference>
<dbReference type="EMBL" id="CAKOGP040002191">
    <property type="protein sequence ID" value="CAJ1964640.1"/>
    <property type="molecule type" value="Genomic_DNA"/>
</dbReference>
<dbReference type="Gene3D" id="3.30.70.660">
    <property type="entry name" value="Pseudouridine synthase I, catalytic domain, C-terminal subdomain"/>
    <property type="match status" value="1"/>
</dbReference>
<accession>A0AAD2G6J0</accession>
<dbReference type="SUPFAM" id="SSF55120">
    <property type="entry name" value="Pseudouridine synthase"/>
    <property type="match status" value="1"/>
</dbReference>
<dbReference type="PANTHER" id="PTHR11142:SF0">
    <property type="entry name" value="TRNA PSEUDOURIDINE SYNTHASE-LIKE 1"/>
    <property type="match status" value="1"/>
</dbReference>
<comment type="caution">
    <text evidence="2">The sequence shown here is derived from an EMBL/GenBank/DDBJ whole genome shotgun (WGS) entry which is preliminary data.</text>
</comment>
<dbReference type="Proteomes" id="UP001295423">
    <property type="component" value="Unassembled WGS sequence"/>
</dbReference>
<evidence type="ECO:0000313" key="3">
    <source>
        <dbReference type="Proteomes" id="UP001295423"/>
    </source>
</evidence>
<dbReference type="AlphaFoldDB" id="A0AAD2G6J0"/>
<feature type="region of interest" description="Disordered" evidence="1">
    <location>
        <begin position="342"/>
        <end position="377"/>
    </location>
</feature>
<gene>
    <name evidence="2" type="ORF">CYCCA115_LOCUS20730</name>
</gene>
<evidence type="ECO:0000313" key="2">
    <source>
        <dbReference type="EMBL" id="CAJ1964640.1"/>
    </source>
</evidence>
<dbReference type="InterPro" id="IPR020103">
    <property type="entry name" value="PsdUridine_synth_cat_dom_sf"/>
</dbReference>
<name>A0AAD2G6J0_9STRA</name>
<organism evidence="2 3">
    <name type="scientific">Cylindrotheca closterium</name>
    <dbReference type="NCBI Taxonomy" id="2856"/>
    <lineage>
        <taxon>Eukaryota</taxon>
        <taxon>Sar</taxon>
        <taxon>Stramenopiles</taxon>
        <taxon>Ochrophyta</taxon>
        <taxon>Bacillariophyta</taxon>
        <taxon>Bacillariophyceae</taxon>
        <taxon>Bacillariophycidae</taxon>
        <taxon>Bacillariales</taxon>
        <taxon>Bacillariaceae</taxon>
        <taxon>Cylindrotheca</taxon>
    </lineage>
</organism>
<keyword evidence="3" id="KW-1185">Reference proteome</keyword>
<protein>
    <submittedName>
        <fullName evidence="2">Uncharacterized protein</fullName>
    </submittedName>
</protein>